<dbReference type="InterPro" id="IPR050117">
    <property type="entry name" value="MAPK"/>
</dbReference>
<evidence type="ECO:0000256" key="10">
    <source>
        <dbReference type="ARBA" id="ARBA00048312"/>
    </source>
</evidence>
<sequence length="456" mass="50944">MSCSKVDAPNGVCPPGKHHYMVWRSLFEIDTRYLPIKAIGKGAYGVVCSARDLLDEMTSAQKTNGASSQGTKPRDGVNVKVAIKKIGNAFENCTDARRTLREIRLLRRLRHENVIAVRDIMCQTDRTSFNDVYIVYDLMDTDLHHIIRSSQPLTDDHCQYFIYQLLRGLKYVHSANVLHRDLKPSNLLLNANCDLKICDFGLARVVGSAASGSAQNASEQLMTEYVVTRWYRAPELLLSCEDYTSAIDVWSVGCIFAELLGRKPIFPGKDYLHQLKLILNTIGTPDPSTGLSFIHSHKARAFIQSQPRSPQVCLPQLYPNANPLALNLISRMLVFDPAQRITVDEALQHPYLSLLHDPALEPTAARPLNYYDLCDENEDELKEDGLREKVWKEMLYYHPELAIAENKISPRKEIKEEAKSDSLLCPEAPGSACSPCAPATSASLGSVSSDETSLSH</sequence>
<name>A0A8T2R000_CERRI</name>
<dbReference type="FunFam" id="1.10.510.10:FF:000206">
    <property type="entry name" value="Mitogen-activated protein kinase"/>
    <property type="match status" value="1"/>
</dbReference>
<dbReference type="AlphaFoldDB" id="A0A8T2R000"/>
<feature type="compositionally biased region" description="Low complexity" evidence="11">
    <location>
        <begin position="428"/>
        <end position="443"/>
    </location>
</feature>
<feature type="domain" description="Protein kinase" evidence="12">
    <location>
        <begin position="33"/>
        <end position="352"/>
    </location>
</feature>
<keyword evidence="4" id="KW-0597">Phosphoprotein</keyword>
<evidence type="ECO:0000256" key="2">
    <source>
        <dbReference type="ARBA" id="ARBA00012411"/>
    </source>
</evidence>
<keyword evidence="8" id="KW-0067">ATP-binding</keyword>
<keyword evidence="5" id="KW-0808">Transferase</keyword>
<evidence type="ECO:0000256" key="4">
    <source>
        <dbReference type="ARBA" id="ARBA00022553"/>
    </source>
</evidence>
<dbReference type="EMBL" id="CM035436">
    <property type="protein sequence ID" value="KAH7289397.1"/>
    <property type="molecule type" value="Genomic_DNA"/>
</dbReference>
<accession>A0A8T2R000</accession>
<evidence type="ECO:0000256" key="1">
    <source>
        <dbReference type="ARBA" id="ARBA00008832"/>
    </source>
</evidence>
<dbReference type="PROSITE" id="PS00108">
    <property type="entry name" value="PROTEIN_KINASE_ST"/>
    <property type="match status" value="1"/>
</dbReference>
<evidence type="ECO:0000256" key="3">
    <source>
        <dbReference type="ARBA" id="ARBA00022527"/>
    </source>
</evidence>
<evidence type="ECO:0000256" key="11">
    <source>
        <dbReference type="SAM" id="MobiDB-lite"/>
    </source>
</evidence>
<feature type="compositionally biased region" description="Polar residues" evidence="11">
    <location>
        <begin position="444"/>
        <end position="456"/>
    </location>
</feature>
<dbReference type="Proteomes" id="UP000825935">
    <property type="component" value="Chromosome 31"/>
</dbReference>
<dbReference type="Pfam" id="PF00069">
    <property type="entry name" value="Pkinase"/>
    <property type="match status" value="1"/>
</dbReference>
<proteinExistence type="inferred from homology"/>
<feature type="region of interest" description="Disordered" evidence="11">
    <location>
        <begin position="428"/>
        <end position="456"/>
    </location>
</feature>
<evidence type="ECO:0000313" key="14">
    <source>
        <dbReference type="Proteomes" id="UP000825935"/>
    </source>
</evidence>
<dbReference type="PANTHER" id="PTHR24055">
    <property type="entry name" value="MITOGEN-ACTIVATED PROTEIN KINASE"/>
    <property type="match status" value="1"/>
</dbReference>
<keyword evidence="6" id="KW-0547">Nucleotide-binding</keyword>
<reference evidence="13" key="1">
    <citation type="submission" date="2021-08" db="EMBL/GenBank/DDBJ databases">
        <title>WGS assembly of Ceratopteris richardii.</title>
        <authorList>
            <person name="Marchant D.B."/>
            <person name="Chen G."/>
            <person name="Jenkins J."/>
            <person name="Shu S."/>
            <person name="Leebens-Mack J."/>
            <person name="Grimwood J."/>
            <person name="Schmutz J."/>
            <person name="Soltis P."/>
            <person name="Soltis D."/>
            <person name="Chen Z.-H."/>
        </authorList>
    </citation>
    <scope>NUCLEOTIDE SEQUENCE</scope>
    <source>
        <strain evidence="13">Whitten #5841</strain>
        <tissue evidence="13">Leaf</tissue>
    </source>
</reference>
<dbReference type="OrthoDB" id="1891221at2759"/>
<evidence type="ECO:0000313" key="13">
    <source>
        <dbReference type="EMBL" id="KAH7289397.1"/>
    </source>
</evidence>
<comment type="catalytic activity">
    <reaction evidence="10">
        <text>L-seryl-[protein] + ATP = O-phospho-L-seryl-[protein] + ADP + H(+)</text>
        <dbReference type="Rhea" id="RHEA:17989"/>
        <dbReference type="Rhea" id="RHEA-COMP:9863"/>
        <dbReference type="Rhea" id="RHEA-COMP:11604"/>
        <dbReference type="ChEBI" id="CHEBI:15378"/>
        <dbReference type="ChEBI" id="CHEBI:29999"/>
        <dbReference type="ChEBI" id="CHEBI:30616"/>
        <dbReference type="ChEBI" id="CHEBI:83421"/>
        <dbReference type="ChEBI" id="CHEBI:456216"/>
        <dbReference type="EC" id="2.7.11.24"/>
    </reaction>
</comment>
<dbReference type="FunFam" id="3.30.200.20:FF:000046">
    <property type="entry name" value="Mitogen-activated protein kinase"/>
    <property type="match status" value="1"/>
</dbReference>
<evidence type="ECO:0000259" key="12">
    <source>
        <dbReference type="PROSITE" id="PS50011"/>
    </source>
</evidence>
<evidence type="ECO:0000256" key="5">
    <source>
        <dbReference type="ARBA" id="ARBA00022679"/>
    </source>
</evidence>
<dbReference type="InterPro" id="IPR011009">
    <property type="entry name" value="Kinase-like_dom_sf"/>
</dbReference>
<dbReference type="GO" id="GO:0004707">
    <property type="term" value="F:MAP kinase activity"/>
    <property type="evidence" value="ECO:0007669"/>
    <property type="project" value="UniProtKB-EC"/>
</dbReference>
<evidence type="ECO:0000256" key="8">
    <source>
        <dbReference type="ARBA" id="ARBA00022840"/>
    </source>
</evidence>
<gene>
    <name evidence="13" type="ORF">KP509_31G073600</name>
</gene>
<dbReference type="OMA" id="DHIHQFF"/>
<dbReference type="EC" id="2.7.11.24" evidence="2"/>
<dbReference type="Gene3D" id="3.30.200.20">
    <property type="entry name" value="Phosphorylase Kinase, domain 1"/>
    <property type="match status" value="1"/>
</dbReference>
<protein>
    <recommendedName>
        <fullName evidence="2">mitogen-activated protein kinase</fullName>
        <ecNumber evidence="2">2.7.11.24</ecNumber>
    </recommendedName>
</protein>
<comment type="catalytic activity">
    <reaction evidence="9">
        <text>L-threonyl-[protein] + ATP = O-phospho-L-threonyl-[protein] + ADP + H(+)</text>
        <dbReference type="Rhea" id="RHEA:46608"/>
        <dbReference type="Rhea" id="RHEA-COMP:11060"/>
        <dbReference type="Rhea" id="RHEA-COMP:11605"/>
        <dbReference type="ChEBI" id="CHEBI:15378"/>
        <dbReference type="ChEBI" id="CHEBI:30013"/>
        <dbReference type="ChEBI" id="CHEBI:30616"/>
        <dbReference type="ChEBI" id="CHEBI:61977"/>
        <dbReference type="ChEBI" id="CHEBI:456216"/>
        <dbReference type="EC" id="2.7.11.24"/>
    </reaction>
</comment>
<dbReference type="SUPFAM" id="SSF56112">
    <property type="entry name" value="Protein kinase-like (PK-like)"/>
    <property type="match status" value="1"/>
</dbReference>
<evidence type="ECO:0000256" key="6">
    <source>
        <dbReference type="ARBA" id="ARBA00022741"/>
    </source>
</evidence>
<dbReference type="GO" id="GO:0005524">
    <property type="term" value="F:ATP binding"/>
    <property type="evidence" value="ECO:0007669"/>
    <property type="project" value="UniProtKB-KW"/>
</dbReference>
<keyword evidence="7" id="KW-0418">Kinase</keyword>
<dbReference type="InterPro" id="IPR000719">
    <property type="entry name" value="Prot_kinase_dom"/>
</dbReference>
<dbReference type="SMART" id="SM00220">
    <property type="entry name" value="S_TKc"/>
    <property type="match status" value="1"/>
</dbReference>
<keyword evidence="14" id="KW-1185">Reference proteome</keyword>
<evidence type="ECO:0000256" key="9">
    <source>
        <dbReference type="ARBA" id="ARBA00047592"/>
    </source>
</evidence>
<evidence type="ECO:0000256" key="7">
    <source>
        <dbReference type="ARBA" id="ARBA00022777"/>
    </source>
</evidence>
<organism evidence="13 14">
    <name type="scientific">Ceratopteris richardii</name>
    <name type="common">Triangle waterfern</name>
    <dbReference type="NCBI Taxonomy" id="49495"/>
    <lineage>
        <taxon>Eukaryota</taxon>
        <taxon>Viridiplantae</taxon>
        <taxon>Streptophyta</taxon>
        <taxon>Embryophyta</taxon>
        <taxon>Tracheophyta</taxon>
        <taxon>Polypodiopsida</taxon>
        <taxon>Polypodiidae</taxon>
        <taxon>Polypodiales</taxon>
        <taxon>Pteridineae</taxon>
        <taxon>Pteridaceae</taxon>
        <taxon>Parkerioideae</taxon>
        <taxon>Ceratopteris</taxon>
    </lineage>
</organism>
<dbReference type="PROSITE" id="PS01351">
    <property type="entry name" value="MAPK"/>
    <property type="match status" value="1"/>
</dbReference>
<dbReference type="InterPro" id="IPR008271">
    <property type="entry name" value="Ser/Thr_kinase_AS"/>
</dbReference>
<dbReference type="PROSITE" id="PS50011">
    <property type="entry name" value="PROTEIN_KINASE_DOM"/>
    <property type="match status" value="1"/>
</dbReference>
<keyword evidence="3" id="KW-0723">Serine/threonine-protein kinase</keyword>
<comment type="similarity">
    <text evidence="1">Belongs to the protein kinase superfamily. CMGC Ser/Thr protein kinase family. MAP kinase subfamily.</text>
</comment>
<comment type="caution">
    <text evidence="13">The sequence shown here is derived from an EMBL/GenBank/DDBJ whole genome shotgun (WGS) entry which is preliminary data.</text>
</comment>
<dbReference type="InterPro" id="IPR003527">
    <property type="entry name" value="MAP_kinase_CS"/>
</dbReference>
<dbReference type="Gene3D" id="1.10.510.10">
    <property type="entry name" value="Transferase(Phosphotransferase) domain 1"/>
    <property type="match status" value="1"/>
</dbReference>